<reference evidence="7" key="1">
    <citation type="submission" date="2023-07" db="EMBL/GenBank/DDBJ databases">
        <title>30 novel species of actinomycetes from the DSMZ collection.</title>
        <authorList>
            <person name="Nouioui I."/>
        </authorList>
    </citation>
    <scope>NUCLEOTIDE SEQUENCE [LARGE SCALE GENOMIC DNA]</scope>
    <source>
        <strain evidence="7">DSM 45834</strain>
    </source>
</reference>
<sequence>MTDPPGDGTGAGERGLRLDAARNQERIVAAAAAAFAELGGDVTLDEVARRAGVGVATVYRRFRNRDQLVRAVVAHVLAAEIEPVAAVETDDPWRDLAATLEASVAAVAAHRDVVALAHAAGGIDVDVVDRYLHRLDRLLSRARAAGLVRPELEPRDVAVAVVMVLATIRRDVGGNGAVKTDAASGDWRRYLALLLDGMRPAPVPLPARR</sequence>
<dbReference type="InterPro" id="IPR036271">
    <property type="entry name" value="Tet_transcr_reg_TetR-rel_C_sf"/>
</dbReference>
<dbReference type="PANTHER" id="PTHR30055">
    <property type="entry name" value="HTH-TYPE TRANSCRIPTIONAL REGULATOR RUTR"/>
    <property type="match status" value="1"/>
</dbReference>
<name>A0ABU2N9N4_9PSEU</name>
<keyword evidence="2 4" id="KW-0238">DNA-binding</keyword>
<evidence type="ECO:0000313" key="7">
    <source>
        <dbReference type="Proteomes" id="UP001183202"/>
    </source>
</evidence>
<dbReference type="Proteomes" id="UP001183202">
    <property type="component" value="Unassembled WGS sequence"/>
</dbReference>
<dbReference type="InterPro" id="IPR009057">
    <property type="entry name" value="Homeodomain-like_sf"/>
</dbReference>
<accession>A0ABU2N9N4</accession>
<keyword evidence="1" id="KW-0805">Transcription regulation</keyword>
<proteinExistence type="predicted"/>
<keyword evidence="3" id="KW-0804">Transcription</keyword>
<dbReference type="EMBL" id="JAVREJ010000007">
    <property type="protein sequence ID" value="MDT0350455.1"/>
    <property type="molecule type" value="Genomic_DNA"/>
</dbReference>
<gene>
    <name evidence="6" type="ORF">RM445_13055</name>
</gene>
<organism evidence="6 7">
    <name type="scientific">Pseudonocardia charpentierae</name>
    <dbReference type="NCBI Taxonomy" id="3075545"/>
    <lineage>
        <taxon>Bacteria</taxon>
        <taxon>Bacillati</taxon>
        <taxon>Actinomycetota</taxon>
        <taxon>Actinomycetes</taxon>
        <taxon>Pseudonocardiales</taxon>
        <taxon>Pseudonocardiaceae</taxon>
        <taxon>Pseudonocardia</taxon>
    </lineage>
</organism>
<comment type="caution">
    <text evidence="6">The sequence shown here is derived from an EMBL/GenBank/DDBJ whole genome shotgun (WGS) entry which is preliminary data.</text>
</comment>
<dbReference type="SUPFAM" id="SSF46689">
    <property type="entry name" value="Homeodomain-like"/>
    <property type="match status" value="1"/>
</dbReference>
<evidence type="ECO:0000256" key="3">
    <source>
        <dbReference type="ARBA" id="ARBA00023163"/>
    </source>
</evidence>
<feature type="domain" description="HTH tetR-type" evidence="5">
    <location>
        <begin position="21"/>
        <end position="80"/>
    </location>
</feature>
<keyword evidence="7" id="KW-1185">Reference proteome</keyword>
<dbReference type="RefSeq" id="WP_311556487.1">
    <property type="nucleotide sequence ID" value="NZ_JAVREJ010000007.1"/>
</dbReference>
<evidence type="ECO:0000313" key="6">
    <source>
        <dbReference type="EMBL" id="MDT0350455.1"/>
    </source>
</evidence>
<dbReference type="PRINTS" id="PR00455">
    <property type="entry name" value="HTHTETR"/>
</dbReference>
<dbReference type="InterPro" id="IPR001647">
    <property type="entry name" value="HTH_TetR"/>
</dbReference>
<dbReference type="SUPFAM" id="SSF48498">
    <property type="entry name" value="Tetracyclin repressor-like, C-terminal domain"/>
    <property type="match status" value="1"/>
</dbReference>
<dbReference type="PROSITE" id="PS50977">
    <property type="entry name" value="HTH_TETR_2"/>
    <property type="match status" value="1"/>
</dbReference>
<evidence type="ECO:0000259" key="5">
    <source>
        <dbReference type="PROSITE" id="PS50977"/>
    </source>
</evidence>
<evidence type="ECO:0000256" key="2">
    <source>
        <dbReference type="ARBA" id="ARBA00023125"/>
    </source>
</evidence>
<dbReference type="InterPro" id="IPR050109">
    <property type="entry name" value="HTH-type_TetR-like_transc_reg"/>
</dbReference>
<dbReference type="PANTHER" id="PTHR30055:SF234">
    <property type="entry name" value="HTH-TYPE TRANSCRIPTIONAL REGULATOR BETI"/>
    <property type="match status" value="1"/>
</dbReference>
<dbReference type="Pfam" id="PF00440">
    <property type="entry name" value="TetR_N"/>
    <property type="match status" value="1"/>
</dbReference>
<protein>
    <submittedName>
        <fullName evidence="6">Helix-turn-helix domain-containing protein</fullName>
    </submittedName>
</protein>
<evidence type="ECO:0000256" key="1">
    <source>
        <dbReference type="ARBA" id="ARBA00023015"/>
    </source>
</evidence>
<feature type="DNA-binding region" description="H-T-H motif" evidence="4">
    <location>
        <begin position="43"/>
        <end position="62"/>
    </location>
</feature>
<evidence type="ECO:0000256" key="4">
    <source>
        <dbReference type="PROSITE-ProRule" id="PRU00335"/>
    </source>
</evidence>
<dbReference type="Gene3D" id="1.10.357.10">
    <property type="entry name" value="Tetracycline Repressor, domain 2"/>
    <property type="match status" value="1"/>
</dbReference>